<gene>
    <name evidence="2" type="ORF">CWS31_013895</name>
</gene>
<evidence type="ECO:0000313" key="2">
    <source>
        <dbReference type="EMBL" id="TYK64781.1"/>
    </source>
</evidence>
<dbReference type="Pfam" id="PF10082">
    <property type="entry name" value="BBP2_2"/>
    <property type="match status" value="1"/>
</dbReference>
<evidence type="ECO:0000256" key="1">
    <source>
        <dbReference type="SAM" id="SignalP"/>
    </source>
</evidence>
<name>A0ABY3MUH8_9GAMM</name>
<dbReference type="Proteomes" id="UP000815846">
    <property type="component" value="Unassembled WGS sequence"/>
</dbReference>
<keyword evidence="1" id="KW-0732">Signal</keyword>
<dbReference type="EMBL" id="PJAI02000018">
    <property type="protein sequence ID" value="TYK64781.1"/>
    <property type="molecule type" value="Genomic_DNA"/>
</dbReference>
<comment type="caution">
    <text evidence="2">The sequence shown here is derived from an EMBL/GenBank/DDBJ whole genome shotgun (WGS) entry which is preliminary data.</text>
</comment>
<proteinExistence type="predicted"/>
<feature type="signal peptide" evidence="1">
    <location>
        <begin position="1"/>
        <end position="21"/>
    </location>
</feature>
<organism evidence="2 3">
    <name type="scientific">Colwellia echini</name>
    <dbReference type="NCBI Taxonomy" id="1982103"/>
    <lineage>
        <taxon>Bacteria</taxon>
        <taxon>Pseudomonadati</taxon>
        <taxon>Pseudomonadota</taxon>
        <taxon>Gammaproteobacteria</taxon>
        <taxon>Alteromonadales</taxon>
        <taxon>Colwelliaceae</taxon>
        <taxon>Colwellia</taxon>
    </lineage>
</organism>
<feature type="chain" id="PRO_5045306308" evidence="1">
    <location>
        <begin position="22"/>
        <end position="401"/>
    </location>
</feature>
<dbReference type="RefSeq" id="WP_101343658.1">
    <property type="nucleotide sequence ID" value="NZ_PJAI02000018.1"/>
</dbReference>
<protein>
    <submittedName>
        <fullName evidence="2">Outer membrane beta-barrel protein</fullName>
    </submittedName>
</protein>
<sequence length="401" mass="44944">MKNKIILCLFSGAVFSSDVTAVQPEAYTTDSGIAITPIINTGYKYNNNIFSQSSNTTGSGIYTLAPAASFLLDDGINNYKFDLGGESGTYVDSSDDDYLTGYIGFKTHLEAGSRNRFDVALKLDSQVEPRGTGITEGLGDIVDAPIQYTGQFGQLIYGYGSLASSARIDFLGSYYSKRYTNFTEYTEYRSYDESTLGSTLFYTTNANTDAFFRIKGSTIRYDKNQLVSRDSDVYFVLLGVKWEATALTSGSFEIGQEQKKFVDSNREDFKGVSWEGHVDWKPLTYTALSLVTSRAAKDPDGRGDYIIESIYGASWKHEWNEKVTTNMNYSFINDDYSGYLDTDYSGNGRDDKTNNIYVDVIYELQRWVDVTLFVEYTDNDSTDEIMIYDTSIVGLDFTFSL</sequence>
<evidence type="ECO:0000313" key="3">
    <source>
        <dbReference type="Proteomes" id="UP000815846"/>
    </source>
</evidence>
<accession>A0ABY3MUH8</accession>
<dbReference type="InterPro" id="IPR018759">
    <property type="entry name" value="BBP2_2"/>
</dbReference>
<keyword evidence="3" id="KW-1185">Reference proteome</keyword>
<reference evidence="2 3" key="1">
    <citation type="submission" date="2019-08" db="EMBL/GenBank/DDBJ databases">
        <title>Microbe sample from Colwellia echini.</title>
        <authorList>
            <person name="Christiansen L."/>
            <person name="Pathiraja D."/>
            <person name="Schultz-Johansen M."/>
            <person name="Choi I.-G."/>
            <person name="Stougaard P."/>
        </authorList>
    </citation>
    <scope>NUCLEOTIDE SEQUENCE [LARGE SCALE GENOMIC DNA]</scope>
    <source>
        <strain evidence="2 3">A3</strain>
    </source>
</reference>